<gene>
    <name evidence="13" type="ORF">ACJMK2_036271</name>
</gene>
<dbReference type="EMBL" id="JBJQND010000006">
    <property type="protein sequence ID" value="KAL3873115.1"/>
    <property type="molecule type" value="Genomic_DNA"/>
</dbReference>
<evidence type="ECO:0000256" key="2">
    <source>
        <dbReference type="ARBA" id="ARBA00009533"/>
    </source>
</evidence>
<dbReference type="InterPro" id="IPR015422">
    <property type="entry name" value="PyrdxlP-dep_Trfase_small"/>
</dbReference>
<dbReference type="PANTHER" id="PTHR11999">
    <property type="entry name" value="GROUP II PYRIDOXAL-5-PHOSPHATE DECARBOXYLASE"/>
    <property type="match status" value="1"/>
</dbReference>
<keyword evidence="6 11" id="KW-0663">Pyridoxal phosphate</keyword>
<dbReference type="Gene3D" id="3.40.640.10">
    <property type="entry name" value="Type I PLP-dependent aspartate aminotransferase-like (Major domain)"/>
    <property type="match status" value="1"/>
</dbReference>
<feature type="modified residue" description="N6-(pyridoxal phosphate)lysine" evidence="11">
    <location>
        <position position="179"/>
    </location>
</feature>
<reference evidence="13 14" key="1">
    <citation type="submission" date="2024-11" db="EMBL/GenBank/DDBJ databases">
        <title>Chromosome-level genome assembly of the freshwater bivalve Anodonta woodiana.</title>
        <authorList>
            <person name="Chen X."/>
        </authorList>
    </citation>
    <scope>NUCLEOTIDE SEQUENCE [LARGE SCALE GENOMIC DNA]</scope>
    <source>
        <strain evidence="13">MN2024</strain>
        <tissue evidence="13">Gills</tissue>
    </source>
</reference>
<comment type="subunit">
    <text evidence="3">Homodimer.</text>
</comment>
<evidence type="ECO:0000256" key="11">
    <source>
        <dbReference type="PIRSR" id="PIRSR602129-50"/>
    </source>
</evidence>
<dbReference type="FunFam" id="3.40.640.10:FF:000025">
    <property type="entry name" value="Histidine decarboxylase"/>
    <property type="match status" value="1"/>
</dbReference>
<keyword evidence="14" id="KW-1185">Reference proteome</keyword>
<keyword evidence="5" id="KW-0210">Decarboxylase</keyword>
<dbReference type="PRINTS" id="PR00800">
    <property type="entry name" value="YHDCRBOXLASE"/>
</dbReference>
<protein>
    <recommendedName>
        <fullName evidence="9">Aromatic-L-amino-acid decarboxylase</fullName>
        <ecNumber evidence="8">4.1.1.28</ecNumber>
    </recommendedName>
    <alternativeName>
        <fullName evidence="10">DOPA decarboxylase</fullName>
    </alternativeName>
</protein>
<dbReference type="InterPro" id="IPR002129">
    <property type="entry name" value="PyrdxlP-dep_de-COase"/>
</dbReference>
<dbReference type="EC" id="4.1.1.28" evidence="8"/>
<sequence>MLELPPHFLSSSGGKGGGVIQGAASEATLVALLSARTKFLHKMKRDNTEMEDGVIMSKFVAYTSDQAHSSVERAGLIAAVKMRQLETDDKCALRGRTLQRAIDSDKEKGLVPIFVCATLGTMTSCAFDNLLEIGPICEKEEIWLHIDAAYAGSAFICPEFRPILNGVEYAMSFNVSPHKWMQVNFDCSTMWVKDSTLISDAFTVDPLYLKHEKQGQVMPDYRHWTIPFGSRFRSLKLWFVLRLFGQKRLQECIKKDVRLAHEFKNLVLSDERFELFCEVTLGLVCFRLKRSDEANERLLKAINEDRRIHIVPSWTKGTYVLRFAICSSQTTSEDILFAWKVITEMADLVLK</sequence>
<evidence type="ECO:0000256" key="8">
    <source>
        <dbReference type="ARBA" id="ARBA00038886"/>
    </source>
</evidence>
<dbReference type="AlphaFoldDB" id="A0ABD3WKS4"/>
<evidence type="ECO:0000256" key="7">
    <source>
        <dbReference type="ARBA" id="ARBA00023239"/>
    </source>
</evidence>
<dbReference type="PANTHER" id="PTHR11999:SF167">
    <property type="entry name" value="AROMATIC-L-AMINO-ACID DECARBOXYLASE"/>
    <property type="match status" value="1"/>
</dbReference>
<comment type="caution">
    <text evidence="13">The sequence shown here is derived from an EMBL/GenBank/DDBJ whole genome shotgun (WGS) entry which is preliminary data.</text>
</comment>
<evidence type="ECO:0000256" key="1">
    <source>
        <dbReference type="ARBA" id="ARBA00001933"/>
    </source>
</evidence>
<evidence type="ECO:0000256" key="9">
    <source>
        <dbReference type="ARBA" id="ARBA00040968"/>
    </source>
</evidence>
<evidence type="ECO:0000256" key="6">
    <source>
        <dbReference type="ARBA" id="ARBA00022898"/>
    </source>
</evidence>
<comment type="similarity">
    <text evidence="2 12">Belongs to the group II decarboxylase family.</text>
</comment>
<dbReference type="SUPFAM" id="SSF53383">
    <property type="entry name" value="PLP-dependent transferases"/>
    <property type="match status" value="1"/>
</dbReference>
<comment type="cofactor">
    <cofactor evidence="1 11 12">
        <name>pyridoxal 5'-phosphate</name>
        <dbReference type="ChEBI" id="CHEBI:597326"/>
    </cofactor>
</comment>
<accession>A0ABD3WKS4</accession>
<dbReference type="InterPro" id="IPR015421">
    <property type="entry name" value="PyrdxlP-dep_Trfase_major"/>
</dbReference>
<keyword evidence="4" id="KW-0127">Catecholamine biosynthesis</keyword>
<dbReference type="Pfam" id="PF00282">
    <property type="entry name" value="Pyridoxal_deC"/>
    <property type="match status" value="1"/>
</dbReference>
<evidence type="ECO:0000256" key="12">
    <source>
        <dbReference type="RuleBase" id="RU000382"/>
    </source>
</evidence>
<dbReference type="InterPro" id="IPR021115">
    <property type="entry name" value="Pyridoxal-P_BS"/>
</dbReference>
<dbReference type="Gene3D" id="3.90.1150.10">
    <property type="entry name" value="Aspartate Aminotransferase, domain 1"/>
    <property type="match status" value="1"/>
</dbReference>
<dbReference type="InterPro" id="IPR010977">
    <property type="entry name" value="Aromatic_deC"/>
</dbReference>
<keyword evidence="7 12" id="KW-0456">Lyase</keyword>
<dbReference type="GO" id="GO:0042423">
    <property type="term" value="P:catecholamine biosynthetic process"/>
    <property type="evidence" value="ECO:0007669"/>
    <property type="project" value="UniProtKB-KW"/>
</dbReference>
<evidence type="ECO:0000256" key="5">
    <source>
        <dbReference type="ARBA" id="ARBA00022793"/>
    </source>
</evidence>
<evidence type="ECO:0000256" key="4">
    <source>
        <dbReference type="ARBA" id="ARBA00022584"/>
    </source>
</evidence>
<name>A0ABD3WKS4_SINWO</name>
<organism evidence="13 14">
    <name type="scientific">Sinanodonta woodiana</name>
    <name type="common">Chinese pond mussel</name>
    <name type="synonym">Anodonta woodiana</name>
    <dbReference type="NCBI Taxonomy" id="1069815"/>
    <lineage>
        <taxon>Eukaryota</taxon>
        <taxon>Metazoa</taxon>
        <taxon>Spiralia</taxon>
        <taxon>Lophotrochozoa</taxon>
        <taxon>Mollusca</taxon>
        <taxon>Bivalvia</taxon>
        <taxon>Autobranchia</taxon>
        <taxon>Heteroconchia</taxon>
        <taxon>Palaeoheterodonta</taxon>
        <taxon>Unionida</taxon>
        <taxon>Unionoidea</taxon>
        <taxon>Unionidae</taxon>
        <taxon>Unioninae</taxon>
        <taxon>Sinanodonta</taxon>
    </lineage>
</organism>
<proteinExistence type="inferred from homology"/>
<evidence type="ECO:0000313" key="14">
    <source>
        <dbReference type="Proteomes" id="UP001634394"/>
    </source>
</evidence>
<evidence type="ECO:0000256" key="10">
    <source>
        <dbReference type="ARBA" id="ARBA00041275"/>
    </source>
</evidence>
<evidence type="ECO:0000313" key="13">
    <source>
        <dbReference type="EMBL" id="KAL3873115.1"/>
    </source>
</evidence>
<evidence type="ECO:0000256" key="3">
    <source>
        <dbReference type="ARBA" id="ARBA00011738"/>
    </source>
</evidence>
<dbReference type="Proteomes" id="UP001634394">
    <property type="component" value="Unassembled WGS sequence"/>
</dbReference>
<dbReference type="GO" id="GO:0004058">
    <property type="term" value="F:aromatic-L-amino-acid decarboxylase activity"/>
    <property type="evidence" value="ECO:0007669"/>
    <property type="project" value="UniProtKB-EC"/>
</dbReference>
<dbReference type="InterPro" id="IPR015424">
    <property type="entry name" value="PyrdxlP-dep_Trfase"/>
</dbReference>
<dbReference type="PROSITE" id="PS00392">
    <property type="entry name" value="DDC_GAD_HDC_YDC"/>
    <property type="match status" value="1"/>
</dbReference>